<name>A0ABS4ZJY3_9MICO</name>
<dbReference type="EMBL" id="JAGIOL010000001">
    <property type="protein sequence ID" value="MBP2437593.1"/>
    <property type="molecule type" value="Genomic_DNA"/>
</dbReference>
<evidence type="ECO:0000313" key="3">
    <source>
        <dbReference type="EMBL" id="MBP2437593.1"/>
    </source>
</evidence>
<dbReference type="RefSeq" id="WP_165133585.1">
    <property type="nucleotide sequence ID" value="NZ_CP049253.1"/>
</dbReference>
<reference evidence="3 4" key="1">
    <citation type="submission" date="2021-03" db="EMBL/GenBank/DDBJ databases">
        <title>Sequencing the genomes of 1000 actinobacteria strains.</title>
        <authorList>
            <person name="Klenk H.-P."/>
        </authorList>
    </citation>
    <scope>NUCLEOTIDE SEQUENCE [LARGE SCALE GENOMIC DNA]</scope>
    <source>
        <strain evidence="3 4">DSM 24221</strain>
    </source>
</reference>
<evidence type="ECO:0000313" key="4">
    <source>
        <dbReference type="Proteomes" id="UP001519362"/>
    </source>
</evidence>
<dbReference type="InterPro" id="IPR025403">
    <property type="entry name" value="TgpA-like_C"/>
</dbReference>
<dbReference type="Proteomes" id="UP001519362">
    <property type="component" value="Unassembled WGS sequence"/>
</dbReference>
<proteinExistence type="predicted"/>
<accession>A0ABS4ZJY3</accession>
<keyword evidence="1" id="KW-1133">Transmembrane helix</keyword>
<feature type="domain" description="Protein-glutamine gamma-glutamyltransferase-like C-terminal" evidence="2">
    <location>
        <begin position="143"/>
        <end position="212"/>
    </location>
</feature>
<evidence type="ECO:0000259" key="2">
    <source>
        <dbReference type="Pfam" id="PF13559"/>
    </source>
</evidence>
<feature type="transmembrane region" description="Helical" evidence="1">
    <location>
        <begin position="75"/>
        <end position="97"/>
    </location>
</feature>
<keyword evidence="1" id="KW-0812">Transmembrane</keyword>
<keyword evidence="1" id="KW-0472">Membrane</keyword>
<comment type="caution">
    <text evidence="3">The sequence shown here is derived from an EMBL/GenBank/DDBJ whole genome shotgun (WGS) entry which is preliminary data.</text>
</comment>
<gene>
    <name evidence="3" type="ORF">JOF34_002179</name>
</gene>
<protein>
    <recommendedName>
        <fullName evidence="2">Protein-glutamine gamma-glutamyltransferase-like C-terminal domain-containing protein</fullName>
    </recommendedName>
</protein>
<dbReference type="Pfam" id="PF13559">
    <property type="entry name" value="DUF4129"/>
    <property type="match status" value="1"/>
</dbReference>
<keyword evidence="4" id="KW-1185">Reference proteome</keyword>
<organism evidence="3 4">
    <name type="scientific">Microbacterium amylolyticum</name>
    <dbReference type="NCBI Taxonomy" id="936337"/>
    <lineage>
        <taxon>Bacteria</taxon>
        <taxon>Bacillati</taxon>
        <taxon>Actinomycetota</taxon>
        <taxon>Actinomycetes</taxon>
        <taxon>Micrococcales</taxon>
        <taxon>Microbacteriaceae</taxon>
        <taxon>Microbacterium</taxon>
    </lineage>
</organism>
<evidence type="ECO:0000256" key="1">
    <source>
        <dbReference type="SAM" id="Phobius"/>
    </source>
</evidence>
<sequence length="228" mass="24478">MAAAAVRPSRMTTVPALAALLTGSDEARERAERELQKPIYAETEPTLFDRVAQTIGDAISSLLNPQIGGAQWSTIWTVIIVGLIVAGVVVALVIWGLPRGEHRRAPGSADVFADDGRSARDLRQATRAAMERSDWDEVVILGFRALARGLEERGIVTAPPGTTARTLAARAATAFSDRSEDLRAAAATFDDVRYLRRAAQQDVALQVVALDESIARTRPSATAEAMFV</sequence>